<dbReference type="GO" id="GO:0048038">
    <property type="term" value="F:quinone binding"/>
    <property type="evidence" value="ECO:0007669"/>
    <property type="project" value="InterPro"/>
</dbReference>
<reference evidence="13 14" key="1">
    <citation type="submission" date="2024-04" db="EMBL/GenBank/DDBJ databases">
        <authorList>
            <person name="Waldvogel A.-M."/>
            <person name="Schoenle A."/>
        </authorList>
    </citation>
    <scope>NUCLEOTIDE SEQUENCE [LARGE SCALE GENOMIC DNA]</scope>
</reference>
<feature type="transmembrane region" description="Helical" evidence="10">
    <location>
        <begin position="171"/>
        <end position="191"/>
    </location>
</feature>
<evidence type="ECO:0000256" key="7">
    <source>
        <dbReference type="PIRSR" id="PIRSR600269-51"/>
    </source>
</evidence>
<dbReference type="GO" id="GO:0005886">
    <property type="term" value="C:plasma membrane"/>
    <property type="evidence" value="ECO:0007669"/>
    <property type="project" value="TreeGrafter"/>
</dbReference>
<gene>
    <name evidence="13" type="ORF">KC01_LOCUS34164</name>
</gene>
<dbReference type="EMBL" id="OZ035827">
    <property type="protein sequence ID" value="CAL1607089.1"/>
    <property type="molecule type" value="Genomic_DNA"/>
</dbReference>
<dbReference type="PRINTS" id="PR00766">
    <property type="entry name" value="CUDAOXIDASE"/>
</dbReference>
<dbReference type="EC" id="1.4.3.-" evidence="8"/>
<evidence type="ECO:0000313" key="13">
    <source>
        <dbReference type="EMBL" id="CAL1607089.1"/>
    </source>
</evidence>
<dbReference type="FunFam" id="3.10.450.40:FF:000018">
    <property type="entry name" value="Amine oxidase"/>
    <property type="match status" value="1"/>
</dbReference>
<keyword evidence="2 8" id="KW-0479">Metal-binding</keyword>
<evidence type="ECO:0000256" key="3">
    <source>
        <dbReference type="ARBA" id="ARBA00022772"/>
    </source>
</evidence>
<dbReference type="Proteomes" id="UP001497482">
    <property type="component" value="Chromosome 5"/>
</dbReference>
<feature type="domain" description="Copper amine oxidase N2-terminal" evidence="12">
    <location>
        <begin position="234"/>
        <end position="291"/>
    </location>
</feature>
<feature type="domain" description="Copper amine oxidase catalytic" evidence="11">
    <location>
        <begin position="441"/>
        <end position="845"/>
    </location>
</feature>
<dbReference type="InterPro" id="IPR049947">
    <property type="entry name" value="Cu_Am_Ox_Cu-bd"/>
</dbReference>
<keyword evidence="14" id="KW-1185">Reference proteome</keyword>
<evidence type="ECO:0000256" key="1">
    <source>
        <dbReference type="ARBA" id="ARBA00007983"/>
    </source>
</evidence>
<dbReference type="Pfam" id="PF01179">
    <property type="entry name" value="Cu_amine_oxid"/>
    <property type="match status" value="1"/>
</dbReference>
<proteinExistence type="inferred from homology"/>
<keyword evidence="3 6" id="KW-0801">TPQ</keyword>
<evidence type="ECO:0000256" key="5">
    <source>
        <dbReference type="ARBA" id="ARBA00023008"/>
    </source>
</evidence>
<feature type="active site" description="Schiff-base intermediate with substrate; via topaquinone" evidence="6">
    <location>
        <position position="598"/>
    </location>
</feature>
<evidence type="ECO:0000259" key="11">
    <source>
        <dbReference type="Pfam" id="PF01179"/>
    </source>
</evidence>
<comment type="PTM">
    <text evidence="7 8">Topaquinone (TPQ) is generated by copper-dependent autoxidation of a specific tyrosyl residue.</text>
</comment>
<dbReference type="PROSITE" id="PS01165">
    <property type="entry name" value="COPPER_AMINE_OXID_2"/>
    <property type="match status" value="1"/>
</dbReference>
<feature type="modified residue" description="2',4',5'-topaquinone" evidence="7">
    <location>
        <position position="598"/>
    </location>
</feature>
<dbReference type="InterPro" id="IPR015800">
    <property type="entry name" value="Cu_amine_oxidase_N2"/>
</dbReference>
<dbReference type="Gene3D" id="2.70.98.20">
    <property type="entry name" value="Copper amine oxidase, catalytic domain"/>
    <property type="match status" value="1"/>
</dbReference>
<sequence length="894" mass="100551">MLSPCLLSSCSDWFISPLCTDGRAVRGLSGLSALWGSRGGRTAVGGAGGHPRARTRSVHAPKGKHEARSRVFADLSRDEYAQVQDYMLRQKELNISTRQSTRPDDNFLFLIDLRPSLHGWESSERTVRTISPVGVTGGSYSCGRGGGRTSRLWLRASVCCCRLKMNSLLKWAVGLLVLFSVLLNLALIVGYSRRTPTCATRSVHAPKGKHEARSRVFADLSRDEYAQVQDYMLRQKELNISTRQSTRPDENFLFLIDLRVPAKSEVLAHLDAHGPAPRREATVVVFHGSTGFIKEYVVGPLPKPSDHRDVTAQDYKAELPLSARPVTIGEYILIFKLLEQRVFLPLAKVLHESFGADHKHRLNAFEQMPRGVRSGERKTWISFFRDQSGMYIQPAGFEYFESVNALLDAYRAGSVQKLSASPWEDYGSLKPRSRPLQVGPQLVSPEGPRYSVSHNHVLYMDWSFAFGLSSLTGMRVFDVRFKDERVLYELSVQEAMSVYGSVTPGMGMTKFLDSSIGIGRFAHELVRGVDCPYEATYVDTYRYIDVAEAGRYRNSICVFELSLGQPLRRHFADFFSHSYGGMVNSALVFRTITAIGNYDYMWDFIFYQSGAVEAKVHATGYISSSFLVAGSLKHGHQVAHNVLGNIHTHFINFKVDLDVAGVKNMFQTKDMEFRNVSLPWMPEHHAMVPHLVEKTLSCEQEAALRHGTKIPRYLHVSSNQTNRWGHARSYRLQVYSFNGDHLPESEPEERSISWARYKVSITKHKEQERTSSSLYNQNDMWSPVVDFSSFIHDNESIVNEDLVAWVTAGFLHIPHSEDIPNTVTVGNGGGVLLRPHNYFDMDPSIESPDSVYLSPGSESSCESNRMACAEQESCGPQRPAFSYHGFEGVMKFED</sequence>
<name>A0AAV2M1A2_KNICA</name>
<evidence type="ECO:0000256" key="9">
    <source>
        <dbReference type="SAM" id="MobiDB-lite"/>
    </source>
</evidence>
<dbReference type="SUPFAM" id="SSF49998">
    <property type="entry name" value="Amine oxidase catalytic domain"/>
    <property type="match status" value="1"/>
</dbReference>
<evidence type="ECO:0000256" key="10">
    <source>
        <dbReference type="SAM" id="Phobius"/>
    </source>
</evidence>
<accession>A0AAV2M1A2</accession>
<evidence type="ECO:0000256" key="8">
    <source>
        <dbReference type="RuleBase" id="RU000672"/>
    </source>
</evidence>
<keyword evidence="10" id="KW-0812">Transmembrane</keyword>
<dbReference type="InterPro" id="IPR016182">
    <property type="entry name" value="Cu_amine_oxidase_N-reg"/>
</dbReference>
<keyword evidence="10" id="KW-0472">Membrane</keyword>
<dbReference type="GO" id="GO:0009308">
    <property type="term" value="P:amine metabolic process"/>
    <property type="evidence" value="ECO:0007669"/>
    <property type="project" value="UniProtKB-UniRule"/>
</dbReference>
<organism evidence="13 14">
    <name type="scientific">Knipowitschia caucasica</name>
    <name type="common">Caucasian dwarf goby</name>
    <name type="synonym">Pomatoschistus caucasicus</name>
    <dbReference type="NCBI Taxonomy" id="637954"/>
    <lineage>
        <taxon>Eukaryota</taxon>
        <taxon>Metazoa</taxon>
        <taxon>Chordata</taxon>
        <taxon>Craniata</taxon>
        <taxon>Vertebrata</taxon>
        <taxon>Euteleostomi</taxon>
        <taxon>Actinopterygii</taxon>
        <taxon>Neopterygii</taxon>
        <taxon>Teleostei</taxon>
        <taxon>Neoteleostei</taxon>
        <taxon>Acanthomorphata</taxon>
        <taxon>Gobiaria</taxon>
        <taxon>Gobiiformes</taxon>
        <taxon>Gobioidei</taxon>
        <taxon>Gobiidae</taxon>
        <taxon>Gobiinae</taxon>
        <taxon>Knipowitschia</taxon>
    </lineage>
</organism>
<evidence type="ECO:0000313" key="14">
    <source>
        <dbReference type="Proteomes" id="UP001497482"/>
    </source>
</evidence>
<dbReference type="PANTHER" id="PTHR10638:SF4">
    <property type="entry name" value="RETINA-SPECIFIC COPPER AMINE OXIDASE"/>
    <property type="match status" value="1"/>
</dbReference>
<keyword evidence="4 8" id="KW-0560">Oxidoreductase</keyword>
<dbReference type="InterPro" id="IPR015798">
    <property type="entry name" value="Cu_amine_oxidase_C"/>
</dbReference>
<dbReference type="AlphaFoldDB" id="A0AAV2M1A2"/>
<feature type="region of interest" description="Disordered" evidence="9">
    <location>
        <begin position="42"/>
        <end position="63"/>
    </location>
</feature>
<comment type="similarity">
    <text evidence="1 8">Belongs to the copper/topaquinone oxidase family.</text>
</comment>
<evidence type="ECO:0000256" key="2">
    <source>
        <dbReference type="ARBA" id="ARBA00022723"/>
    </source>
</evidence>
<evidence type="ECO:0000259" key="12">
    <source>
        <dbReference type="Pfam" id="PF02727"/>
    </source>
</evidence>
<keyword evidence="5 8" id="KW-0186">Copper</keyword>
<dbReference type="InterPro" id="IPR036460">
    <property type="entry name" value="Cu_amine_oxidase_C_sf"/>
</dbReference>
<dbReference type="InterPro" id="IPR000269">
    <property type="entry name" value="Cu_amine_oxidase"/>
</dbReference>
<protein>
    <recommendedName>
        <fullName evidence="8">Amine oxidase</fullName>
        <ecNumber evidence="8">1.4.3.-</ecNumber>
    </recommendedName>
</protein>
<dbReference type="Pfam" id="PF02727">
    <property type="entry name" value="Cu_amine_oxidN2"/>
    <property type="match status" value="1"/>
</dbReference>
<evidence type="ECO:0000256" key="4">
    <source>
        <dbReference type="ARBA" id="ARBA00023002"/>
    </source>
</evidence>
<evidence type="ECO:0000256" key="6">
    <source>
        <dbReference type="PIRSR" id="PIRSR600269-50"/>
    </source>
</evidence>
<feature type="compositionally biased region" description="Basic residues" evidence="9">
    <location>
        <begin position="51"/>
        <end position="62"/>
    </location>
</feature>
<dbReference type="GO" id="GO:0008131">
    <property type="term" value="F:primary methylamine oxidase activity"/>
    <property type="evidence" value="ECO:0007669"/>
    <property type="project" value="InterPro"/>
</dbReference>
<keyword evidence="10" id="KW-1133">Transmembrane helix</keyword>
<dbReference type="PANTHER" id="PTHR10638">
    <property type="entry name" value="COPPER AMINE OXIDASE"/>
    <property type="match status" value="1"/>
</dbReference>
<comment type="cofactor">
    <cofactor evidence="8">
        <name>Cu cation</name>
        <dbReference type="ChEBI" id="CHEBI:23378"/>
    </cofactor>
    <text evidence="8">Contains 1 topaquinone per subunit.</text>
</comment>
<dbReference type="FunFam" id="2.70.98.20:FF:000002">
    <property type="entry name" value="Amine oxidase"/>
    <property type="match status" value="1"/>
</dbReference>
<dbReference type="SUPFAM" id="SSF54416">
    <property type="entry name" value="Amine oxidase N-terminal region"/>
    <property type="match status" value="3"/>
</dbReference>
<dbReference type="Gene3D" id="3.10.450.40">
    <property type="match status" value="3"/>
</dbReference>
<dbReference type="GO" id="GO:0005507">
    <property type="term" value="F:copper ion binding"/>
    <property type="evidence" value="ECO:0007669"/>
    <property type="project" value="InterPro"/>
</dbReference>
<feature type="active site" description="Proton acceptor" evidence="6">
    <location>
        <position position="513"/>
    </location>
</feature>